<protein>
    <submittedName>
        <fullName evidence="1">Uncharacterized protein</fullName>
    </submittedName>
</protein>
<dbReference type="AlphaFoldDB" id="K5VY64"/>
<dbReference type="RefSeq" id="XP_007399351.1">
    <property type="nucleotide sequence ID" value="XM_007399289.1"/>
</dbReference>
<keyword evidence="2" id="KW-1185">Reference proteome</keyword>
<dbReference type="GeneID" id="18910396"/>
<dbReference type="KEGG" id="pco:PHACADRAFT_186991"/>
<reference evidence="1 2" key="1">
    <citation type="journal article" date="2012" name="BMC Genomics">
        <title>Comparative genomics of the white-rot fungi, Phanerochaete carnosa and P. chrysosporium, to elucidate the genetic basis of the distinct wood types they colonize.</title>
        <authorList>
            <person name="Suzuki H."/>
            <person name="MacDonald J."/>
            <person name="Syed K."/>
            <person name="Salamov A."/>
            <person name="Hori C."/>
            <person name="Aerts A."/>
            <person name="Henrissat B."/>
            <person name="Wiebenga A."/>
            <person name="vanKuyk P.A."/>
            <person name="Barry K."/>
            <person name="Lindquist E."/>
            <person name="LaButti K."/>
            <person name="Lapidus A."/>
            <person name="Lucas S."/>
            <person name="Coutinho P."/>
            <person name="Gong Y."/>
            <person name="Samejima M."/>
            <person name="Mahadevan R."/>
            <person name="Abou-Zaid M."/>
            <person name="de Vries R.P."/>
            <person name="Igarashi K."/>
            <person name="Yadav J.S."/>
            <person name="Grigoriev I.V."/>
            <person name="Master E.R."/>
        </authorList>
    </citation>
    <scope>NUCLEOTIDE SEQUENCE [LARGE SCALE GENOMIC DNA]</scope>
    <source>
        <strain evidence="1 2">HHB-10118-sp</strain>
    </source>
</reference>
<evidence type="ECO:0000313" key="1">
    <source>
        <dbReference type="EMBL" id="EKM51539.1"/>
    </source>
</evidence>
<gene>
    <name evidence="1" type="ORF">PHACADRAFT_186991</name>
</gene>
<sequence length="697" mass="78287">MSLREYKYAMALLSLVCRAFRDEGQKRLFRFIAYHKNFELGGRESEYSLPASRQLWHDLLHSGNTRAQHLAGYVRECTFTSTSWTAGNDFTTPTFVPATLHFRRMEKVTIRDIIVNASMLITLVGMPFLRTVTIEEGALVAGSADLQFRAALAPSTSKWTSFTFKPAFFGTAWSGFLQKIVNLDGLEYLSYDVGRINPALVLFRSDSVVLCLKELFVRLESSLLTGLVPILERAPRLFRLSISHRHCPDSTTWQQPNPLPLSIIPHLQELITTHESVVSWLLPGSWTAGNDFTTPTFVPATLHFRRMEKVTIRDIIVNASMLITLVGMPFLRTVTIEEGALVAGSADLQFRAALAPSTSKWTSFTFKPAFFGTAWSGFLQKIVNLDGLEYLSYDVGRINPALVLFRSDSVVLCLKELFVRLESSLLTGLVPILERAPRLFRLSISHRHCPDSTTWQQPDPLPPKIIPHLQELITTHESVVSWLLPGRSVSSLTISGDASSGEAFLAATKTSAAGIRELNISVDLLYILAQEGWPALRTLSVQQSTTPNLQSLPLPVSLLKQSAFRALQPLPSVTSWVYHIGSRHRKDRVDLVNLRLQQSEIITKLEITFPNADRFRFGEAIEWRRDGSGSREWRPCVHSRILLLDLLVEEYDEMQDVAGFLAVFRAANNYCKDMELNGCGTVFVWVDAVCIIYHEAS</sequence>
<dbReference type="OrthoDB" id="10637896at2759"/>
<accession>K5VY64</accession>
<dbReference type="EMBL" id="JH930476">
    <property type="protein sequence ID" value="EKM51539.1"/>
    <property type="molecule type" value="Genomic_DNA"/>
</dbReference>
<evidence type="ECO:0000313" key="2">
    <source>
        <dbReference type="Proteomes" id="UP000008370"/>
    </source>
</evidence>
<dbReference type="InParanoid" id="K5VY64"/>
<name>K5VY64_PHACS</name>
<dbReference type="HOGENOM" id="CLU_395400_0_0_1"/>
<proteinExistence type="predicted"/>
<organism evidence="1 2">
    <name type="scientific">Phanerochaete carnosa (strain HHB-10118-sp)</name>
    <name type="common">White-rot fungus</name>
    <name type="synonym">Peniophora carnosa</name>
    <dbReference type="NCBI Taxonomy" id="650164"/>
    <lineage>
        <taxon>Eukaryota</taxon>
        <taxon>Fungi</taxon>
        <taxon>Dikarya</taxon>
        <taxon>Basidiomycota</taxon>
        <taxon>Agaricomycotina</taxon>
        <taxon>Agaricomycetes</taxon>
        <taxon>Polyporales</taxon>
        <taxon>Phanerochaetaceae</taxon>
        <taxon>Phanerochaete</taxon>
    </lineage>
</organism>
<dbReference type="Proteomes" id="UP000008370">
    <property type="component" value="Unassembled WGS sequence"/>
</dbReference>